<evidence type="ECO:0000313" key="6">
    <source>
        <dbReference type="EMBL" id="OLO57230.1"/>
    </source>
</evidence>
<dbReference type="InterPro" id="IPR005754">
    <property type="entry name" value="Sortase"/>
</dbReference>
<dbReference type="GO" id="GO:0016787">
    <property type="term" value="F:hydrolase activity"/>
    <property type="evidence" value="ECO:0007669"/>
    <property type="project" value="UniProtKB-KW"/>
</dbReference>
<keyword evidence="4" id="KW-1133">Transmembrane helix</keyword>
<dbReference type="SUPFAM" id="SSF63817">
    <property type="entry name" value="Sortase"/>
    <property type="match status" value="1"/>
</dbReference>
<feature type="compositionally biased region" description="Basic residues" evidence="3">
    <location>
        <begin position="1"/>
        <end position="16"/>
    </location>
</feature>
<dbReference type="EMBL" id="MSKI01000003">
    <property type="protein sequence ID" value="OLO57230.1"/>
    <property type="molecule type" value="Genomic_DNA"/>
</dbReference>
<evidence type="ECO:0000313" key="8">
    <source>
        <dbReference type="Proteomes" id="UP000186855"/>
    </source>
</evidence>
<dbReference type="RefSeq" id="WP_075250136.1">
    <property type="nucleotide sequence ID" value="NZ_MSGO01000056.1"/>
</dbReference>
<dbReference type="NCBIfam" id="NF033745">
    <property type="entry name" value="class_C_sortase"/>
    <property type="match status" value="1"/>
</dbReference>
<keyword evidence="4" id="KW-0472">Membrane</keyword>
<comment type="caution">
    <text evidence="5">The sequence shown here is derived from an EMBL/GenBank/DDBJ whole genome shotgun (WGS) entry which is preliminary data.</text>
</comment>
<keyword evidence="4" id="KW-0812">Transmembrane</keyword>
<dbReference type="Gene3D" id="2.40.260.10">
    <property type="entry name" value="Sortase"/>
    <property type="match status" value="1"/>
</dbReference>
<dbReference type="InterPro" id="IPR042002">
    <property type="entry name" value="Sortase_C"/>
</dbReference>
<feature type="transmembrane region" description="Helical" evidence="4">
    <location>
        <begin position="283"/>
        <end position="302"/>
    </location>
</feature>
<reference evidence="7 8" key="1">
    <citation type="submission" date="2016-12" db="EMBL/GenBank/DDBJ databases">
        <title>Genomic comparison of strains in the 'Actinomyces naeslundii' group.</title>
        <authorList>
            <person name="Mughal S.R."/>
            <person name="Do T."/>
            <person name="Gilbert S.C."/>
            <person name="Witherden E.A."/>
            <person name="Didelot X."/>
            <person name="Beighton D."/>
        </authorList>
    </citation>
    <scope>NUCLEOTIDE SEQUENCE [LARGE SCALE GENOMIC DNA]</scope>
    <source>
        <strain evidence="6 8">S24V</strain>
        <strain evidence="5 7">S64C</strain>
    </source>
</reference>
<accession>A0A1Q8HYF6</accession>
<dbReference type="Pfam" id="PF04203">
    <property type="entry name" value="Sortase"/>
    <property type="match status" value="1"/>
</dbReference>
<gene>
    <name evidence="6" type="ORF">BKH30_00370</name>
    <name evidence="5" type="ORF">BKH32_11340</name>
</gene>
<name>A0A1Q8HYF6_9ACTO</name>
<feature type="active site" description="Acyl-thioester intermediate" evidence="2">
    <location>
        <position position="184"/>
    </location>
</feature>
<proteinExistence type="predicted"/>
<feature type="active site" description="Acyl-thioester intermediate" evidence="2">
    <location>
        <position position="246"/>
    </location>
</feature>
<evidence type="ECO:0000256" key="2">
    <source>
        <dbReference type="PIRSR" id="PIRSR605754-1"/>
    </source>
</evidence>
<sequence>MISRNARHPRTARTPRTRASSLQKHRRHRAWRLSVSALITSIMAVVGMGLLAYPTAASWISQYNQSKVTADYSAQVDDARPDAKTQIEQAHAYNDALSAGAVLEANNHVPTGAGSSKDSSLRYANILKANNEGLMARLKIPSISLDLPVYHGTADDTLLKGLGHLEGTSLPVGGEGTRSVITGHRGLAEATMFTNLDKVKTGDSLIVEVFGEVLTYRVTSTKVVEPEETEALRAEEGKDLLTLVTCTPLGINTHRILLTGERVYPTPAKDLAAAGKRPDVPHFPWWAVGLAAGLIVVGLYLWRSGYAAARTKERALARAREAEQEPRPQTWAEQMRIWMDDDAGVEPQRWFTDLPVPPQPSEMENLALLEEIASLSAPSGRWDDEELIDTAEIPALDATRPSAGASGRTHRL</sequence>
<feature type="region of interest" description="Disordered" evidence="3">
    <location>
        <begin position="1"/>
        <end position="25"/>
    </location>
</feature>
<feature type="transmembrane region" description="Helical" evidence="4">
    <location>
        <begin position="30"/>
        <end position="53"/>
    </location>
</feature>
<dbReference type="NCBIfam" id="TIGR01076">
    <property type="entry name" value="sortase_fam"/>
    <property type="match status" value="1"/>
</dbReference>
<evidence type="ECO:0000256" key="3">
    <source>
        <dbReference type="SAM" id="MobiDB-lite"/>
    </source>
</evidence>
<protein>
    <submittedName>
        <fullName evidence="5">Class C sortase</fullName>
    </submittedName>
</protein>
<dbReference type="Proteomes" id="UP000185736">
    <property type="component" value="Unassembled WGS sequence"/>
</dbReference>
<dbReference type="AlphaFoldDB" id="A0A1Q8HYF6"/>
<dbReference type="InterPro" id="IPR023365">
    <property type="entry name" value="Sortase_dom-sf"/>
</dbReference>
<evidence type="ECO:0000313" key="7">
    <source>
        <dbReference type="Proteomes" id="UP000185736"/>
    </source>
</evidence>
<dbReference type="Proteomes" id="UP000186855">
    <property type="component" value="Unassembled WGS sequence"/>
</dbReference>
<evidence type="ECO:0000313" key="5">
    <source>
        <dbReference type="EMBL" id="OLL13885.1"/>
    </source>
</evidence>
<keyword evidence="1" id="KW-0378">Hydrolase</keyword>
<evidence type="ECO:0000256" key="4">
    <source>
        <dbReference type="SAM" id="Phobius"/>
    </source>
</evidence>
<organism evidence="5 7">
    <name type="scientific">Actinomyces oris</name>
    <dbReference type="NCBI Taxonomy" id="544580"/>
    <lineage>
        <taxon>Bacteria</taxon>
        <taxon>Bacillati</taxon>
        <taxon>Actinomycetota</taxon>
        <taxon>Actinomycetes</taxon>
        <taxon>Actinomycetales</taxon>
        <taxon>Actinomycetaceae</taxon>
        <taxon>Actinomyces</taxon>
    </lineage>
</organism>
<dbReference type="EMBL" id="MSGO01000056">
    <property type="protein sequence ID" value="OLL13885.1"/>
    <property type="molecule type" value="Genomic_DNA"/>
</dbReference>
<dbReference type="CDD" id="cd05827">
    <property type="entry name" value="Sortase_C"/>
    <property type="match status" value="1"/>
</dbReference>
<evidence type="ECO:0000256" key="1">
    <source>
        <dbReference type="ARBA" id="ARBA00022801"/>
    </source>
</evidence>